<gene>
    <name evidence="1" type="ORF">D4A35_16265</name>
</gene>
<accession>A0A5P3XJ47</accession>
<protein>
    <submittedName>
        <fullName evidence="1">Uncharacterized protein</fullName>
    </submittedName>
</protein>
<dbReference type="EMBL" id="CP032452">
    <property type="protein sequence ID" value="QEZ70374.1"/>
    <property type="molecule type" value="Genomic_DNA"/>
</dbReference>
<reference evidence="1 2" key="1">
    <citation type="submission" date="2018-09" db="EMBL/GenBank/DDBJ databases">
        <title>A clostridial neurotoxin that targets Anopheles mosquitoes.</title>
        <authorList>
            <person name="Contreras E."/>
            <person name="Masuyer G."/>
            <person name="Qureshi N."/>
            <person name="Chawla S."/>
            <person name="Lim H.L."/>
            <person name="Chen J."/>
            <person name="Stenmark P."/>
            <person name="Gill S."/>
        </authorList>
    </citation>
    <scope>NUCLEOTIDE SEQUENCE [LARGE SCALE GENOMIC DNA]</scope>
    <source>
        <strain evidence="1 2">Cbm</strain>
    </source>
</reference>
<dbReference type="Proteomes" id="UP000326961">
    <property type="component" value="Chromosome"/>
</dbReference>
<dbReference type="AlphaFoldDB" id="A0A5P3XJ47"/>
<name>A0A5P3XJ47_PARBF</name>
<evidence type="ECO:0000313" key="1">
    <source>
        <dbReference type="EMBL" id="QEZ70374.1"/>
    </source>
</evidence>
<evidence type="ECO:0000313" key="2">
    <source>
        <dbReference type="Proteomes" id="UP000326961"/>
    </source>
</evidence>
<organism evidence="1 2">
    <name type="scientific">Paraclostridium bifermentans</name>
    <name type="common">Clostridium bifermentans</name>
    <dbReference type="NCBI Taxonomy" id="1490"/>
    <lineage>
        <taxon>Bacteria</taxon>
        <taxon>Bacillati</taxon>
        <taxon>Bacillota</taxon>
        <taxon>Clostridia</taxon>
        <taxon>Peptostreptococcales</taxon>
        <taxon>Peptostreptococcaceae</taxon>
        <taxon>Paraclostridium</taxon>
    </lineage>
</organism>
<proteinExistence type="predicted"/>
<dbReference type="RefSeq" id="WP_150887202.1">
    <property type="nucleotide sequence ID" value="NZ_CP032452.1"/>
</dbReference>
<sequence length="133" mass="15333">MSCKYKKGCSCKKTCQCNNQWNQWNQCKPCNCCNKCNKCKCNCSNGWQWVKFPTCRDRNKNDVYEILGKFVYDLLSDMDLPCGHPGIREIIRILENGGHFPCGHPGLEELILMAILEDNKELCKTAKKICCKK</sequence>